<comment type="caution">
    <text evidence="2">The sequence shown here is derived from an EMBL/GenBank/DDBJ whole genome shotgun (WGS) entry which is preliminary data.</text>
</comment>
<evidence type="ECO:0000313" key="3">
    <source>
        <dbReference type="Proteomes" id="UP000218231"/>
    </source>
</evidence>
<dbReference type="EMBL" id="LIAE01006250">
    <property type="protein sequence ID" value="PAV92272.1"/>
    <property type="molecule type" value="Genomic_DNA"/>
</dbReference>
<feature type="compositionally biased region" description="Basic and acidic residues" evidence="1">
    <location>
        <begin position="8"/>
        <end position="46"/>
    </location>
</feature>
<accession>A0A2A2M1C4</accession>
<dbReference type="Proteomes" id="UP000218231">
    <property type="component" value="Unassembled WGS sequence"/>
</dbReference>
<gene>
    <name evidence="2" type="ORF">WR25_23764</name>
</gene>
<feature type="compositionally biased region" description="Basic and acidic residues" evidence="1">
    <location>
        <begin position="113"/>
        <end position="138"/>
    </location>
</feature>
<feature type="region of interest" description="Disordered" evidence="1">
    <location>
        <begin position="1"/>
        <end position="65"/>
    </location>
</feature>
<organism evidence="2 3">
    <name type="scientific">Diploscapter pachys</name>
    <dbReference type="NCBI Taxonomy" id="2018661"/>
    <lineage>
        <taxon>Eukaryota</taxon>
        <taxon>Metazoa</taxon>
        <taxon>Ecdysozoa</taxon>
        <taxon>Nematoda</taxon>
        <taxon>Chromadorea</taxon>
        <taxon>Rhabditida</taxon>
        <taxon>Rhabditina</taxon>
        <taxon>Rhabditomorpha</taxon>
        <taxon>Rhabditoidea</taxon>
        <taxon>Rhabditidae</taxon>
        <taxon>Diploscapter</taxon>
    </lineage>
</organism>
<evidence type="ECO:0000313" key="2">
    <source>
        <dbReference type="EMBL" id="PAV92272.1"/>
    </source>
</evidence>
<feature type="compositionally biased region" description="Basic and acidic residues" evidence="1">
    <location>
        <begin position="55"/>
        <end position="65"/>
    </location>
</feature>
<name>A0A2A2M1C4_9BILA</name>
<reference evidence="2 3" key="1">
    <citation type="journal article" date="2017" name="Curr. Biol.">
        <title>Genome architecture and evolution of a unichromosomal asexual nematode.</title>
        <authorList>
            <person name="Fradin H."/>
            <person name="Zegar C."/>
            <person name="Gutwein M."/>
            <person name="Lucas J."/>
            <person name="Kovtun M."/>
            <person name="Corcoran D."/>
            <person name="Baugh L.R."/>
            <person name="Kiontke K."/>
            <person name="Gunsalus K."/>
            <person name="Fitch D.H."/>
            <person name="Piano F."/>
        </authorList>
    </citation>
    <scope>NUCLEOTIDE SEQUENCE [LARGE SCALE GENOMIC DNA]</scope>
    <source>
        <strain evidence="2">PF1309</strain>
    </source>
</reference>
<sequence length="241" mass="27524">MRNGVENDPQHGSRRLRDGGDIECVERRDRHRNDDQRKHDATDRARQGARVGGRRAADVRRQSFDMARGDDGFDRLLRHACQDITEEKDQTGADDPRDGIAEAVQHVGKRTRRASEAERLRCKEEGNQQNDPERSIPDLRTDRRLIAWRMVGLIGAPRQRRPIDEVRDAPFDGACNQPSDQKNDQRADNARPPFLRVHPDLVRKVAGPVDHGSPRIADIVHINLPEPRPLPSTHRKMRPLS</sequence>
<protein>
    <submittedName>
        <fullName evidence="2">Uncharacterized protein</fullName>
    </submittedName>
</protein>
<feature type="region of interest" description="Disordered" evidence="1">
    <location>
        <begin position="168"/>
        <end position="192"/>
    </location>
</feature>
<keyword evidence="3" id="KW-1185">Reference proteome</keyword>
<feature type="region of interest" description="Disordered" evidence="1">
    <location>
        <begin position="106"/>
        <end position="138"/>
    </location>
</feature>
<evidence type="ECO:0000256" key="1">
    <source>
        <dbReference type="SAM" id="MobiDB-lite"/>
    </source>
</evidence>
<dbReference type="AlphaFoldDB" id="A0A2A2M1C4"/>
<proteinExistence type="predicted"/>